<accession>A0A8H4IJK1</accession>
<gene>
    <name evidence="2" type="ORF">GTA08_BOTSDO09926</name>
</gene>
<organism evidence="2 3">
    <name type="scientific">Botryosphaeria dothidea</name>
    <dbReference type="NCBI Taxonomy" id="55169"/>
    <lineage>
        <taxon>Eukaryota</taxon>
        <taxon>Fungi</taxon>
        <taxon>Dikarya</taxon>
        <taxon>Ascomycota</taxon>
        <taxon>Pezizomycotina</taxon>
        <taxon>Dothideomycetes</taxon>
        <taxon>Dothideomycetes incertae sedis</taxon>
        <taxon>Botryosphaeriales</taxon>
        <taxon>Botryosphaeriaceae</taxon>
        <taxon>Botryosphaeria</taxon>
    </lineage>
</organism>
<feature type="compositionally biased region" description="Polar residues" evidence="1">
    <location>
        <begin position="936"/>
        <end position="947"/>
    </location>
</feature>
<feature type="compositionally biased region" description="Low complexity" evidence="1">
    <location>
        <begin position="951"/>
        <end position="965"/>
    </location>
</feature>
<feature type="region of interest" description="Disordered" evidence="1">
    <location>
        <begin position="225"/>
        <end position="270"/>
    </location>
</feature>
<feature type="compositionally biased region" description="Basic and acidic residues" evidence="1">
    <location>
        <begin position="282"/>
        <end position="294"/>
    </location>
</feature>
<dbReference type="OrthoDB" id="3935922at2759"/>
<feature type="compositionally biased region" description="Basic and acidic residues" evidence="1">
    <location>
        <begin position="899"/>
        <end position="914"/>
    </location>
</feature>
<dbReference type="Proteomes" id="UP000572817">
    <property type="component" value="Unassembled WGS sequence"/>
</dbReference>
<feature type="compositionally biased region" description="Low complexity" evidence="1">
    <location>
        <begin position="619"/>
        <end position="633"/>
    </location>
</feature>
<feature type="compositionally biased region" description="Polar residues" evidence="1">
    <location>
        <begin position="832"/>
        <end position="874"/>
    </location>
</feature>
<feature type="region of interest" description="Disordered" evidence="1">
    <location>
        <begin position="164"/>
        <end position="208"/>
    </location>
</feature>
<sequence length="1178" mass="125450">MAAQHKSSARGGAPADEFAAIWEFLEGKTAAAGGGAYGGVVCISSLPSRAHFQPTAGLEASLDRPAIDPPSRHRSSLSQPHSTTQLHSLFTLFSYCKRGLPFLADQYYFSSQNTLSPAATATMPGPLRERDPNVHASRRSSVQFLESLRPKSRLSHQRISEHELLHSDESEENNNPHFMTSTSASSSRSITSSTLQSAPSKPRRTPTPHALLTLGAFRSKPLAGEADDDVADSAQNTNGSRTASPNCAPLSPLQADSFKPALDKPLPGRPVAHVITTSPYKESRTLLDASEKPLRRSPGTPDEEDWPALFPTRPASPSTLQAFSRCHPAPPSPKQLPAPTQTPMESSVSRSPAPPGKQRSTIKMVAQSSENILPKSQQAENISTSQAISSSIRDHKPNATDFSSSPSKSSRLKDNAAGSSLSTNLPQPKARLVDIPSPKSRLGRRPPVTNTAGIPRARGIPRPSGPVQSNPTRQMFQQPLSDHPRGYPRMDTPCAPSPEPQSANGGVAPSRSPINQIGNTQRKKSAIPLPARTTSPQTIPFGPAVFTLKAKVSTPSSLGGKSLSTIESVDTGNVDQEPDANTVMRAGPQRRPTLSKSGREFKHLSADTDTDPTTMSAQTDTSISRPSSRTDSSLWVETDNAEGTRTKRLSSSGTASDYGPTLTISPDADELIMGRKTSPSPPAPPVSPEPTRNSGNRARNLHRMAVTNEHRKASGQNGVSGGNHAKSRNAAPMETPRRQSSGDSIQAETFTVRSTGEQKHSSLASSGHLESESLRLLNASQIEANSLNDTARLAAVSQTLAMLEGGYQGATENPKLDGNTDLTKSRADKSRTSLSSHQSSILFRNSQFPRDGSSSLVRSDSGQSISNKRVTSLSRDPGNPKRSSSVISVASSRPPVPAKDSRPTSKAPFKDPSIRKRNSSGRIGASGLRSPYGLSNGYSATPSNIPQPVNGRTSSGRVSSGRTMTETARSVPGDKRSISRAKLTMSGFRGLFHKKTDLKFAGKASDKKKRTDMKVSSTGSPVLGSRKLSGCRSTNNSGRGSPGRLGTLTKLCHNHPAECLAASPPPDSAQVSEITQTTALAMHITTMAREEEDESKRHQLLSVATAMLGAIDSAKYAKIAAEQAAQAAREASMHQEMTRQSLIAINKVLGNSHGVLGTLTRSRTNIRQKTSRPSTIAQ</sequence>
<name>A0A8H4IJK1_9PEZI</name>
<feature type="region of interest" description="Disordered" evidence="1">
    <location>
        <begin position="1003"/>
        <end position="1044"/>
    </location>
</feature>
<feature type="compositionally biased region" description="Low complexity" evidence="1">
    <location>
        <begin position="880"/>
        <end position="893"/>
    </location>
</feature>
<feature type="compositionally biased region" description="Low complexity" evidence="1">
    <location>
        <begin position="180"/>
        <end position="197"/>
    </location>
</feature>
<protein>
    <submittedName>
        <fullName evidence="2">Proteophosphoglycan 5</fullName>
    </submittedName>
</protein>
<feature type="region of interest" description="Disordered" evidence="1">
    <location>
        <begin position="61"/>
        <end position="81"/>
    </location>
</feature>
<evidence type="ECO:0000313" key="3">
    <source>
        <dbReference type="Proteomes" id="UP000572817"/>
    </source>
</evidence>
<feature type="region of interest" description="Disordered" evidence="1">
    <location>
        <begin position="808"/>
        <end position="975"/>
    </location>
</feature>
<feature type="region of interest" description="Disordered" evidence="1">
    <location>
        <begin position="118"/>
        <end position="138"/>
    </location>
</feature>
<feature type="compositionally biased region" description="Polar residues" evidence="1">
    <location>
        <begin position="466"/>
        <end position="480"/>
    </location>
</feature>
<feature type="compositionally biased region" description="Basic and acidic residues" evidence="1">
    <location>
        <begin position="597"/>
        <end position="606"/>
    </location>
</feature>
<feature type="compositionally biased region" description="Pro residues" evidence="1">
    <location>
        <begin position="679"/>
        <end position="688"/>
    </location>
</feature>
<proteinExistence type="predicted"/>
<dbReference type="EMBL" id="WWBZ02000073">
    <property type="protein sequence ID" value="KAF4302570.1"/>
    <property type="molecule type" value="Genomic_DNA"/>
</dbReference>
<keyword evidence="3" id="KW-1185">Reference proteome</keyword>
<evidence type="ECO:0000256" key="1">
    <source>
        <dbReference type="SAM" id="MobiDB-lite"/>
    </source>
</evidence>
<feature type="region of interest" description="Disordered" evidence="1">
    <location>
        <begin position="554"/>
        <end position="744"/>
    </location>
</feature>
<comment type="caution">
    <text evidence="2">The sequence shown here is derived from an EMBL/GenBank/DDBJ whole genome shotgun (WGS) entry which is preliminary data.</text>
</comment>
<feature type="compositionally biased region" description="Polar residues" evidence="1">
    <location>
        <begin position="233"/>
        <end position="245"/>
    </location>
</feature>
<feature type="compositionally biased region" description="Polar residues" evidence="1">
    <location>
        <begin position="417"/>
        <end position="426"/>
    </location>
</feature>
<reference evidence="2" key="1">
    <citation type="submission" date="2020-04" db="EMBL/GenBank/DDBJ databases">
        <title>Genome Assembly and Annotation of Botryosphaeria dothidea sdau 11-99, a Latent Pathogen of Apple Fruit Ring Rot in China.</title>
        <authorList>
            <person name="Yu C."/>
            <person name="Diao Y."/>
            <person name="Lu Q."/>
            <person name="Zhao J."/>
            <person name="Cui S."/>
            <person name="Peng C."/>
            <person name="He B."/>
            <person name="Liu H."/>
        </authorList>
    </citation>
    <scope>NUCLEOTIDE SEQUENCE [LARGE SCALE GENOMIC DNA]</scope>
    <source>
        <strain evidence="2">Sdau11-99</strain>
    </source>
</reference>
<feature type="compositionally biased region" description="Polar residues" evidence="1">
    <location>
        <begin position="358"/>
        <end position="391"/>
    </location>
</feature>
<feature type="compositionally biased region" description="Polar residues" evidence="1">
    <location>
        <begin position="341"/>
        <end position="350"/>
    </location>
</feature>
<feature type="region of interest" description="Disordered" evidence="1">
    <location>
        <begin position="282"/>
        <end position="517"/>
    </location>
</feature>
<dbReference type="AlphaFoldDB" id="A0A8H4IJK1"/>
<evidence type="ECO:0000313" key="2">
    <source>
        <dbReference type="EMBL" id="KAF4302570.1"/>
    </source>
</evidence>
<feature type="compositionally biased region" description="Polar residues" evidence="1">
    <location>
        <begin position="554"/>
        <end position="574"/>
    </location>
</feature>